<dbReference type="InterPro" id="IPR000572">
    <property type="entry name" value="OxRdtase_Mopterin-bd_dom"/>
</dbReference>
<evidence type="ECO:0000256" key="3">
    <source>
        <dbReference type="ARBA" id="ARBA00022617"/>
    </source>
</evidence>
<dbReference type="AlphaFoldDB" id="A0A318HEW1"/>
<dbReference type="GO" id="GO:0043546">
    <property type="term" value="F:molybdopterin cofactor binding"/>
    <property type="evidence" value="ECO:0007669"/>
    <property type="project" value="InterPro"/>
</dbReference>
<dbReference type="SUPFAM" id="SSF56524">
    <property type="entry name" value="Oxidoreductase molybdopterin-binding domain"/>
    <property type="match status" value="1"/>
</dbReference>
<gene>
    <name evidence="9" type="ORF">C8E89_111111</name>
</gene>
<evidence type="ECO:0000259" key="7">
    <source>
        <dbReference type="Pfam" id="PF00174"/>
    </source>
</evidence>
<accession>A0A318HEW1</accession>
<dbReference type="PANTHER" id="PTHR19372:SF7">
    <property type="entry name" value="SULFITE OXIDASE, MITOCHONDRIAL"/>
    <property type="match status" value="1"/>
</dbReference>
<evidence type="ECO:0000256" key="5">
    <source>
        <dbReference type="ARBA" id="ARBA00023002"/>
    </source>
</evidence>
<organism evidence="9 10">
    <name type="scientific">Mycolicibacterium moriokaense</name>
    <dbReference type="NCBI Taxonomy" id="39691"/>
    <lineage>
        <taxon>Bacteria</taxon>
        <taxon>Bacillati</taxon>
        <taxon>Actinomycetota</taxon>
        <taxon>Actinomycetes</taxon>
        <taxon>Mycobacteriales</taxon>
        <taxon>Mycobacteriaceae</taxon>
        <taxon>Mycolicibacterium</taxon>
    </lineage>
</organism>
<keyword evidence="4" id="KW-0479">Metal-binding</keyword>
<keyword evidence="10" id="KW-1185">Reference proteome</keyword>
<dbReference type="InterPro" id="IPR036374">
    <property type="entry name" value="OxRdtase_Mopterin-bd_sf"/>
</dbReference>
<dbReference type="GO" id="GO:0008482">
    <property type="term" value="F:sulfite oxidase activity"/>
    <property type="evidence" value="ECO:0007669"/>
    <property type="project" value="TreeGrafter"/>
</dbReference>
<sequence>MPAAKTLSRLSAIMGTGYTSSPTRHCERPKMMWGKRPDFIVREQVPFNAEPPGEVLAGRALTALDTFYCRNHGTFPDIPPQQWSATVGGMVDRPITLTYEQLTNRFSAHSVVATLVCAGNRRAEMLKVRPIPGKDPWAHGAISTAEWRGARLADVLDAAGVRQQDGLQVAFNAPDMAPEASPIQAYGSSIPLSKAMSEEVLLAWQMNSEPLPRIHGGPVRVVVPGYIGARSVKWVNHITVQPGPSDNYFQALDYRILPPETDPDTAAPGEGISLSSLPLNCDILYPGDGAEIPAGPLTIQGWALVGDGRGIGRVDVSFDGGHTWRQADLQPATSRWAWRLWSLTVEALPGPMIVKARAWDDTGVTQPESAAALWNPRGYGNNSWAHVDVNVGK</sequence>
<dbReference type="Pfam" id="PF03404">
    <property type="entry name" value="Mo-co_dimer"/>
    <property type="match status" value="1"/>
</dbReference>
<dbReference type="InterPro" id="IPR005066">
    <property type="entry name" value="MoCF_OxRdtse_dimer"/>
</dbReference>
<feature type="domain" description="Moybdenum cofactor oxidoreductase dimerisation" evidence="8">
    <location>
        <begin position="275"/>
        <end position="391"/>
    </location>
</feature>
<dbReference type="InterPro" id="IPR008335">
    <property type="entry name" value="Mopterin_OxRdtase_euk"/>
</dbReference>
<feature type="domain" description="Oxidoreductase molybdopterin-binding" evidence="7">
    <location>
        <begin position="72"/>
        <end position="248"/>
    </location>
</feature>
<keyword evidence="2" id="KW-0500">Molybdenum</keyword>
<dbReference type="GO" id="GO:0030151">
    <property type="term" value="F:molybdenum ion binding"/>
    <property type="evidence" value="ECO:0007669"/>
    <property type="project" value="InterPro"/>
</dbReference>
<comment type="caution">
    <text evidence="9">The sequence shown here is derived from an EMBL/GenBank/DDBJ whole genome shotgun (WGS) entry which is preliminary data.</text>
</comment>
<evidence type="ECO:0000256" key="2">
    <source>
        <dbReference type="ARBA" id="ARBA00022505"/>
    </source>
</evidence>
<dbReference type="PRINTS" id="PR00407">
    <property type="entry name" value="EUMOPTERIN"/>
</dbReference>
<dbReference type="FunFam" id="3.90.420.10:FF:000002">
    <property type="entry name" value="sulfite oxidase, mitochondrial"/>
    <property type="match status" value="1"/>
</dbReference>
<dbReference type="GO" id="GO:0020037">
    <property type="term" value="F:heme binding"/>
    <property type="evidence" value="ECO:0007669"/>
    <property type="project" value="TreeGrafter"/>
</dbReference>
<evidence type="ECO:0000313" key="9">
    <source>
        <dbReference type="EMBL" id="PXX07327.1"/>
    </source>
</evidence>
<evidence type="ECO:0000256" key="6">
    <source>
        <dbReference type="ARBA" id="ARBA00023004"/>
    </source>
</evidence>
<evidence type="ECO:0000313" key="10">
    <source>
        <dbReference type="Proteomes" id="UP000247781"/>
    </source>
</evidence>
<evidence type="ECO:0000256" key="1">
    <source>
        <dbReference type="ARBA" id="ARBA00001924"/>
    </source>
</evidence>
<dbReference type="Proteomes" id="UP000247781">
    <property type="component" value="Unassembled WGS sequence"/>
</dbReference>
<proteinExistence type="predicted"/>
<dbReference type="SUPFAM" id="SSF81296">
    <property type="entry name" value="E set domains"/>
    <property type="match status" value="1"/>
</dbReference>
<dbReference type="Pfam" id="PF00174">
    <property type="entry name" value="Oxidored_molyb"/>
    <property type="match status" value="1"/>
</dbReference>
<comment type="cofactor">
    <cofactor evidence="1">
        <name>Mo-molybdopterin</name>
        <dbReference type="ChEBI" id="CHEBI:71302"/>
    </cofactor>
</comment>
<keyword evidence="6" id="KW-0408">Iron</keyword>
<dbReference type="CDD" id="cd02110">
    <property type="entry name" value="SO_family_Moco_dimer"/>
    <property type="match status" value="1"/>
</dbReference>
<reference evidence="9 10" key="2">
    <citation type="submission" date="2018-06" db="EMBL/GenBank/DDBJ databases">
        <title>Sequencing of bacterial isolates from soil warming experiment in Harvard Forest, Massachusetts, USA.</title>
        <authorList>
            <person name="Deangelis K.PhD."/>
        </authorList>
    </citation>
    <scope>NUCLEOTIDE SEQUENCE [LARGE SCALE GENOMIC DNA]</scope>
    <source>
        <strain evidence="9 10">GAS496</strain>
    </source>
</reference>
<dbReference type="InterPro" id="IPR014756">
    <property type="entry name" value="Ig_E-set"/>
</dbReference>
<dbReference type="Gene3D" id="2.60.40.650">
    <property type="match status" value="1"/>
</dbReference>
<reference evidence="10" key="1">
    <citation type="submission" date="2018-05" db="EMBL/GenBank/DDBJ databases">
        <authorList>
            <person name="Deangelis K."/>
            <person name="Huntemann M."/>
            <person name="Clum A."/>
            <person name="Pillay M."/>
            <person name="Palaniappan K."/>
            <person name="Varghese N."/>
            <person name="Mikhailova N."/>
            <person name="Stamatis D."/>
            <person name="Reddy T."/>
            <person name="Daum C."/>
            <person name="Shapiro N."/>
            <person name="Ivanova N."/>
            <person name="Kyrpides N."/>
            <person name="Woyke T."/>
        </authorList>
    </citation>
    <scope>NUCLEOTIDE SEQUENCE [LARGE SCALE GENOMIC DNA]</scope>
    <source>
        <strain evidence="10">GAS496</strain>
    </source>
</reference>
<evidence type="ECO:0000259" key="8">
    <source>
        <dbReference type="Pfam" id="PF03404"/>
    </source>
</evidence>
<dbReference type="PANTHER" id="PTHR19372">
    <property type="entry name" value="SULFITE REDUCTASE"/>
    <property type="match status" value="1"/>
</dbReference>
<keyword evidence="3" id="KW-0349">Heme</keyword>
<keyword evidence="5" id="KW-0560">Oxidoreductase</keyword>
<dbReference type="Gene3D" id="3.90.420.10">
    <property type="entry name" value="Oxidoreductase, molybdopterin-binding domain"/>
    <property type="match status" value="1"/>
</dbReference>
<dbReference type="GO" id="GO:0006790">
    <property type="term" value="P:sulfur compound metabolic process"/>
    <property type="evidence" value="ECO:0007669"/>
    <property type="project" value="TreeGrafter"/>
</dbReference>
<dbReference type="PROSITE" id="PS00559">
    <property type="entry name" value="MOLYBDOPTERIN_EUK"/>
    <property type="match status" value="1"/>
</dbReference>
<name>A0A318HEW1_9MYCO</name>
<evidence type="ECO:0000256" key="4">
    <source>
        <dbReference type="ARBA" id="ARBA00022723"/>
    </source>
</evidence>
<dbReference type="InterPro" id="IPR022407">
    <property type="entry name" value="OxRdtase_Mopterin_BS"/>
</dbReference>
<protein>
    <submittedName>
        <fullName evidence="9">Sulfite oxidase</fullName>
    </submittedName>
</protein>
<dbReference type="EMBL" id="QJJU01000011">
    <property type="protein sequence ID" value="PXX07327.1"/>
    <property type="molecule type" value="Genomic_DNA"/>
</dbReference>